<comment type="similarity">
    <text evidence="1">Belongs to the enoyl-CoA hydratase/isomerase family.</text>
</comment>
<dbReference type="EMBL" id="PUIO01000063">
    <property type="protein sequence ID" value="PQP16538.1"/>
    <property type="molecule type" value="Genomic_DNA"/>
</dbReference>
<dbReference type="InterPro" id="IPR001753">
    <property type="entry name" value="Enoyl-CoA_hydra/iso"/>
</dbReference>
<dbReference type="Gene3D" id="3.90.226.10">
    <property type="entry name" value="2-enoyl-CoA Hydratase, Chain A, domain 1"/>
    <property type="match status" value="1"/>
</dbReference>
<proteinExistence type="inferred from homology"/>
<dbReference type="RefSeq" id="WP_073358121.1">
    <property type="nucleotide sequence ID" value="NZ_CP051855.1"/>
</dbReference>
<sequence length="262" mass="28490">MTYTDIIYTARDGVATITINRPESLNALRTTTVQELIEAFRRADEDPTIGVAVLTGAGDRAFCVGADQKELVSRLDARGWRAVAQQLRDLFATMRGIGIPIIAAVNGWCIGGGHELHCFADITIADEGARFGQVGAKVGGAPIYLTRLLPKIVGEKKAREIMMLCEQYTAQEALQMGLINRIAPSGTLDDAVEKMCQDLLGKSPTVLRVLKTAIGAENVLGDDVIPMIVESLASFFGSDEQREATTAFAEKREPNYNKFRRA</sequence>
<dbReference type="Gene3D" id="1.10.12.10">
    <property type="entry name" value="Lyase 2-enoyl-coa Hydratase, Chain A, domain 2"/>
    <property type="match status" value="1"/>
</dbReference>
<dbReference type="CDD" id="cd06558">
    <property type="entry name" value="crotonase-like"/>
    <property type="match status" value="1"/>
</dbReference>
<evidence type="ECO:0000313" key="3">
    <source>
        <dbReference type="Proteomes" id="UP000239290"/>
    </source>
</evidence>
<comment type="caution">
    <text evidence="2">The sequence shown here is derived from an EMBL/GenBank/DDBJ whole genome shotgun (WGS) entry which is preliminary data.</text>
</comment>
<dbReference type="EC" id="4.1.3.36" evidence="2"/>
<protein>
    <submittedName>
        <fullName evidence="2">1,4-dihydroxy-2-naphthoyl-CoA synthase</fullName>
        <ecNumber evidence="2">4.1.3.36</ecNumber>
    </submittedName>
</protein>
<dbReference type="InterPro" id="IPR014748">
    <property type="entry name" value="Enoyl-CoA_hydra_C"/>
</dbReference>
<accession>A0A2S8IP31</accession>
<dbReference type="Pfam" id="PF00378">
    <property type="entry name" value="ECH_1"/>
    <property type="match status" value="1"/>
</dbReference>
<dbReference type="AlphaFoldDB" id="A0A2S8IP31"/>
<dbReference type="GO" id="GO:0008935">
    <property type="term" value="F:1,4-dihydroxy-2-naphthoyl-CoA synthase activity"/>
    <property type="evidence" value="ECO:0007669"/>
    <property type="project" value="UniProtKB-EC"/>
</dbReference>
<evidence type="ECO:0000313" key="2">
    <source>
        <dbReference type="EMBL" id="PQP16538.1"/>
    </source>
</evidence>
<dbReference type="SUPFAM" id="SSF52096">
    <property type="entry name" value="ClpP/crotonase"/>
    <property type="match status" value="1"/>
</dbReference>
<evidence type="ECO:0000256" key="1">
    <source>
        <dbReference type="ARBA" id="ARBA00005254"/>
    </source>
</evidence>
<dbReference type="PANTHER" id="PTHR43113">
    <property type="entry name" value="NUCLEOSIDE-DIPHOSPHATE-SUGAR EPIMERASE"/>
    <property type="match status" value="1"/>
</dbReference>
<dbReference type="InterPro" id="IPR029045">
    <property type="entry name" value="ClpP/crotonase-like_dom_sf"/>
</dbReference>
<dbReference type="PANTHER" id="PTHR43113:SF1">
    <property type="entry name" value="1,4-DIHYDROXY-2-NAPHTHOYL-COA SYNTHASE, PEROXISOMAL"/>
    <property type="match status" value="1"/>
</dbReference>
<keyword evidence="2" id="KW-0456">Lyase</keyword>
<organism evidence="2 3">
    <name type="scientific">Rhodococcus opacus</name>
    <name type="common">Nocardia opaca</name>
    <dbReference type="NCBI Taxonomy" id="37919"/>
    <lineage>
        <taxon>Bacteria</taxon>
        <taxon>Bacillati</taxon>
        <taxon>Actinomycetota</taxon>
        <taxon>Actinomycetes</taxon>
        <taxon>Mycobacteriales</taxon>
        <taxon>Nocardiaceae</taxon>
        <taxon>Rhodococcus</taxon>
    </lineage>
</organism>
<dbReference type="GO" id="GO:0009234">
    <property type="term" value="P:menaquinone biosynthetic process"/>
    <property type="evidence" value="ECO:0007669"/>
    <property type="project" value="TreeGrafter"/>
</dbReference>
<dbReference type="GO" id="GO:0005829">
    <property type="term" value="C:cytosol"/>
    <property type="evidence" value="ECO:0007669"/>
    <property type="project" value="TreeGrafter"/>
</dbReference>
<reference evidence="3" key="1">
    <citation type="submission" date="2018-02" db="EMBL/GenBank/DDBJ databases">
        <title>Draft genome sequencing of Rhodococcus opacus KU647198.</title>
        <authorList>
            <person name="Zheng B.-X."/>
        </authorList>
    </citation>
    <scope>NUCLEOTIDE SEQUENCE [LARGE SCALE GENOMIC DNA]</scope>
    <source>
        <strain evidence="3">04-OD7</strain>
    </source>
</reference>
<dbReference type="Proteomes" id="UP000239290">
    <property type="component" value="Unassembled WGS sequence"/>
</dbReference>
<gene>
    <name evidence="2" type="ORF">C5613_36260</name>
</gene>
<name>A0A2S8IP31_RHOOP</name>